<protein>
    <submittedName>
        <fullName evidence="1">Uncharacterized protein</fullName>
    </submittedName>
</protein>
<accession>A0A6H1ZQM0</accession>
<gene>
    <name evidence="1" type="ORF">TM448A01454_0008</name>
    <name evidence="2" type="ORF">TM448B00537_0008</name>
</gene>
<name>A0A6H1ZQM0_9ZZZZ</name>
<evidence type="ECO:0000313" key="2">
    <source>
        <dbReference type="EMBL" id="QJH95788.1"/>
    </source>
</evidence>
<dbReference type="AlphaFoldDB" id="A0A6H1ZQM0"/>
<organism evidence="1">
    <name type="scientific">viral metagenome</name>
    <dbReference type="NCBI Taxonomy" id="1070528"/>
    <lineage>
        <taxon>unclassified sequences</taxon>
        <taxon>metagenomes</taxon>
        <taxon>organismal metagenomes</taxon>
    </lineage>
</organism>
<evidence type="ECO:0000313" key="1">
    <source>
        <dbReference type="EMBL" id="QJA49762.1"/>
    </source>
</evidence>
<dbReference type="EMBL" id="MT144629">
    <property type="protein sequence ID" value="QJH95788.1"/>
    <property type="molecule type" value="Genomic_DNA"/>
</dbReference>
<dbReference type="EMBL" id="MT144153">
    <property type="protein sequence ID" value="QJA49762.1"/>
    <property type="molecule type" value="Genomic_DNA"/>
</dbReference>
<sequence>MTTIKIISPIAGKGLGRIYTAQPQIVDETNYIELGLIVRDDAGEPIKNAVVIITATDDTQNKTLNGTGDVLPQYENEVRIITPFYPFHYEFKTVGDHTITFSVNDITDSVTLTVVAPDPV</sequence>
<reference evidence="1" key="1">
    <citation type="submission" date="2020-03" db="EMBL/GenBank/DDBJ databases">
        <title>The deep terrestrial virosphere.</title>
        <authorList>
            <person name="Holmfeldt K."/>
            <person name="Nilsson E."/>
            <person name="Simone D."/>
            <person name="Lopez-Fernandez M."/>
            <person name="Wu X."/>
            <person name="de Brujin I."/>
            <person name="Lundin D."/>
            <person name="Andersson A."/>
            <person name="Bertilsson S."/>
            <person name="Dopson M."/>
        </authorList>
    </citation>
    <scope>NUCLEOTIDE SEQUENCE</scope>
    <source>
        <strain evidence="1">TM448A01454</strain>
        <strain evidence="2">TM448B00537</strain>
    </source>
</reference>
<proteinExistence type="predicted"/>